<keyword evidence="3" id="KW-0808">Transferase</keyword>
<dbReference type="AlphaFoldDB" id="A0A7S0YX83"/>
<keyword evidence="5" id="KW-0819">tRNA processing</keyword>
<dbReference type="InterPro" id="IPR029026">
    <property type="entry name" value="tRNA_m1G_MTases_N"/>
</dbReference>
<dbReference type="SUPFAM" id="SSF75217">
    <property type="entry name" value="alpha/beta knot"/>
    <property type="match status" value="1"/>
</dbReference>
<dbReference type="CDD" id="cd18094">
    <property type="entry name" value="SpoU-like_TrmL"/>
    <property type="match status" value="1"/>
</dbReference>
<evidence type="ECO:0000256" key="3">
    <source>
        <dbReference type="ARBA" id="ARBA00022679"/>
    </source>
</evidence>
<evidence type="ECO:0000256" key="5">
    <source>
        <dbReference type="ARBA" id="ARBA00022694"/>
    </source>
</evidence>
<evidence type="ECO:0000256" key="2">
    <source>
        <dbReference type="ARBA" id="ARBA00022603"/>
    </source>
</evidence>
<feature type="domain" description="tRNA/rRNA methyltransferase SpoU type" evidence="6">
    <location>
        <begin position="81"/>
        <end position="229"/>
    </location>
</feature>
<dbReference type="InterPro" id="IPR001537">
    <property type="entry name" value="SpoU_MeTrfase"/>
</dbReference>
<dbReference type="PANTHER" id="PTHR42971:SF1">
    <property type="entry name" value="TRNA (CYTIDINE(34)-2'-O)-METHYLTRANSFERASE"/>
    <property type="match status" value="1"/>
</dbReference>
<accession>A0A7S0YX83</accession>
<keyword evidence="2" id="KW-0489">Methyltransferase</keyword>
<dbReference type="Pfam" id="PF00588">
    <property type="entry name" value="SpoU_methylase"/>
    <property type="match status" value="1"/>
</dbReference>
<keyword evidence="4" id="KW-0949">S-adenosyl-L-methionine</keyword>
<dbReference type="InterPro" id="IPR029028">
    <property type="entry name" value="Alpha/beta_knot_MTases"/>
</dbReference>
<keyword evidence="1" id="KW-0963">Cytoplasm</keyword>
<gene>
    <name evidence="7" type="ORF">PPAR00522_LOCUS21885</name>
</gene>
<dbReference type="HAMAP" id="MF_01885">
    <property type="entry name" value="tRNA_methyltr_TrmL"/>
    <property type="match status" value="1"/>
</dbReference>
<evidence type="ECO:0000259" key="6">
    <source>
        <dbReference type="Pfam" id="PF00588"/>
    </source>
</evidence>
<evidence type="ECO:0000256" key="1">
    <source>
        <dbReference type="ARBA" id="ARBA00022490"/>
    </source>
</evidence>
<dbReference type="GO" id="GO:0008173">
    <property type="term" value="F:RNA methyltransferase activity"/>
    <property type="evidence" value="ECO:0007669"/>
    <property type="project" value="InterPro"/>
</dbReference>
<name>A0A7S0YX83_9CHLO</name>
<proteinExistence type="inferred from homology"/>
<sequence length="281" mass="31870">MKLNQNMSNLVSVSIRNLSQVREARKNYKNHLRVYNAFTRFFSISKDTDSKAVEQDTRSDWNLDSYISESHKLEAWVRRDLNIVLVEPRIPQNVGAVARTCAATGVRMNLIGPMGFSLNDKKMKRAGLDYWPHVCVKIYDGWGEFRSFYESLSEPKRLIAFSARADIYYGAPEFQYQSGDWLLFGSETSGLSDEVTDFVRQTQGKVVKLPIRDGFVRSVNLAVAAGVGIFEAIRQLDEGAHIVHSRDRDPITAAAALEQGRKRMKTILSAEEKLARDDPMK</sequence>
<reference evidence="7" key="1">
    <citation type="submission" date="2021-01" db="EMBL/GenBank/DDBJ databases">
        <authorList>
            <person name="Corre E."/>
            <person name="Pelletier E."/>
            <person name="Niang G."/>
            <person name="Scheremetjew M."/>
            <person name="Finn R."/>
            <person name="Kale V."/>
            <person name="Holt S."/>
            <person name="Cochrane G."/>
            <person name="Meng A."/>
            <person name="Brown T."/>
            <person name="Cohen L."/>
        </authorList>
    </citation>
    <scope>NUCLEOTIDE SEQUENCE</scope>
    <source>
        <strain evidence="7">SAG 63-3</strain>
    </source>
</reference>
<dbReference type="PANTHER" id="PTHR42971">
    <property type="entry name" value="TRNA (CYTIDINE(34)-2'-O)-METHYLTRANSFERASE"/>
    <property type="match status" value="1"/>
</dbReference>
<protein>
    <recommendedName>
        <fullName evidence="6">tRNA/rRNA methyltransferase SpoU type domain-containing protein</fullName>
    </recommendedName>
</protein>
<evidence type="ECO:0000313" key="7">
    <source>
        <dbReference type="EMBL" id="CAD8792540.1"/>
    </source>
</evidence>
<organism evidence="7">
    <name type="scientific">Polytomella parva</name>
    <dbReference type="NCBI Taxonomy" id="51329"/>
    <lineage>
        <taxon>Eukaryota</taxon>
        <taxon>Viridiplantae</taxon>
        <taxon>Chlorophyta</taxon>
        <taxon>core chlorophytes</taxon>
        <taxon>Chlorophyceae</taxon>
        <taxon>CS clade</taxon>
        <taxon>Chlamydomonadales</taxon>
        <taxon>Chlamydomonadaceae</taxon>
        <taxon>Polytomella</taxon>
    </lineage>
</organism>
<dbReference type="Gene3D" id="3.40.1280.10">
    <property type="match status" value="1"/>
</dbReference>
<dbReference type="EMBL" id="HBFM01033529">
    <property type="protein sequence ID" value="CAD8792540.1"/>
    <property type="molecule type" value="Transcribed_RNA"/>
</dbReference>
<dbReference type="GO" id="GO:0002130">
    <property type="term" value="P:wobble position ribose methylation"/>
    <property type="evidence" value="ECO:0007669"/>
    <property type="project" value="TreeGrafter"/>
</dbReference>
<dbReference type="InterPro" id="IPR016914">
    <property type="entry name" value="TrmL"/>
</dbReference>
<dbReference type="GO" id="GO:0003723">
    <property type="term" value="F:RNA binding"/>
    <property type="evidence" value="ECO:0007669"/>
    <property type="project" value="InterPro"/>
</dbReference>
<evidence type="ECO:0000256" key="4">
    <source>
        <dbReference type="ARBA" id="ARBA00022691"/>
    </source>
</evidence>